<proteinExistence type="predicted"/>
<evidence type="ECO:0000313" key="1">
    <source>
        <dbReference type="EMBL" id="DAE09339.1"/>
    </source>
</evidence>
<reference evidence="1" key="1">
    <citation type="journal article" date="2021" name="Proc. Natl. Acad. Sci. U.S.A.">
        <title>A Catalog of Tens of Thousands of Viruses from Human Metagenomes Reveals Hidden Associations with Chronic Diseases.</title>
        <authorList>
            <person name="Tisza M.J."/>
            <person name="Buck C.B."/>
        </authorList>
    </citation>
    <scope>NUCLEOTIDE SEQUENCE</scope>
    <source>
        <strain evidence="1">Ct5cR14</strain>
    </source>
</reference>
<protein>
    <submittedName>
        <fullName evidence="1">Uncharacterized protein</fullName>
    </submittedName>
</protein>
<organism evidence="1">
    <name type="scientific">Podoviridae sp. ct5cR14</name>
    <dbReference type="NCBI Taxonomy" id="2825220"/>
    <lineage>
        <taxon>Viruses</taxon>
        <taxon>Duplodnaviria</taxon>
        <taxon>Heunggongvirae</taxon>
        <taxon>Uroviricota</taxon>
        <taxon>Caudoviricetes</taxon>
    </lineage>
</organism>
<dbReference type="EMBL" id="BK015486">
    <property type="protein sequence ID" value="DAE09339.1"/>
    <property type="molecule type" value="Genomic_DNA"/>
</dbReference>
<sequence length="63" mass="7228">MKYPKYTLNEFINGHFEYITPCPFGIQGKYTHEILMVGSLACQRCEHFRGINKEDGIVSCGIE</sequence>
<name>A0A8S5PS48_9CAUD</name>
<accession>A0A8S5PS48</accession>